<keyword evidence="5" id="KW-1185">Reference proteome</keyword>
<keyword evidence="3" id="KW-0653">Protein transport</keyword>
<evidence type="ECO:0000256" key="1">
    <source>
        <dbReference type="ARBA" id="ARBA00010050"/>
    </source>
</evidence>
<name>A0A8H3IW40_9LECA</name>
<dbReference type="GO" id="GO:0005483">
    <property type="term" value="F:soluble NSF attachment protein activity"/>
    <property type="evidence" value="ECO:0007669"/>
    <property type="project" value="TreeGrafter"/>
</dbReference>
<dbReference type="InterPro" id="IPR011990">
    <property type="entry name" value="TPR-like_helical_dom_sf"/>
</dbReference>
<dbReference type="GO" id="GO:0005774">
    <property type="term" value="C:vacuolar membrane"/>
    <property type="evidence" value="ECO:0007669"/>
    <property type="project" value="TreeGrafter"/>
</dbReference>
<proteinExistence type="inferred from homology"/>
<dbReference type="EMBL" id="CAJPDT010000088">
    <property type="protein sequence ID" value="CAF9936085.1"/>
    <property type="molecule type" value="Genomic_DNA"/>
</dbReference>
<dbReference type="AlphaFoldDB" id="A0A8H3IW40"/>
<keyword evidence="2" id="KW-0813">Transport</keyword>
<gene>
    <name evidence="4" type="primary">SEC17</name>
    <name evidence="4" type="ORF">IMSHALPRED_010456</name>
</gene>
<sequence>MNHDPAQLLAQADKAYSSAGSGFSFFGSKTEKLENAAALYIQAANAYKKNKESAVPGGFVTPEQKEVGRQAGMAFEKAAMIQGTKLGEPDDMAMTLQDAYAMYNDGSPEDAARCLSQVIDQYTSKGNFRRAATQSQNLGDTYKNMGDNSKARSAYESAAQWIDSEPNQKLTAAKVREKAAELAALDGDYLAAAKLFEHVAWQREGQLPYSVPNDLMRAGVCHLALDLIGARRALDSYREPRPCPSFPSTDQFRLLSDLLEIAEQGDSEAFRDRFEQYKRRGFRLDDAIVAILARITTQITEKEEDFS</sequence>
<evidence type="ECO:0000256" key="3">
    <source>
        <dbReference type="ARBA" id="ARBA00022927"/>
    </source>
</evidence>
<accession>A0A8H3IW40</accession>
<comment type="caution">
    <text evidence="4">The sequence shown here is derived from an EMBL/GenBank/DDBJ whole genome shotgun (WGS) entry which is preliminary data.</text>
</comment>
<dbReference type="GO" id="GO:0019905">
    <property type="term" value="F:syntaxin binding"/>
    <property type="evidence" value="ECO:0007669"/>
    <property type="project" value="TreeGrafter"/>
</dbReference>
<dbReference type="GO" id="GO:0031201">
    <property type="term" value="C:SNARE complex"/>
    <property type="evidence" value="ECO:0007669"/>
    <property type="project" value="TreeGrafter"/>
</dbReference>
<dbReference type="Proteomes" id="UP000664534">
    <property type="component" value="Unassembled WGS sequence"/>
</dbReference>
<dbReference type="GO" id="GO:0006886">
    <property type="term" value="P:intracellular protein transport"/>
    <property type="evidence" value="ECO:0007669"/>
    <property type="project" value="InterPro"/>
</dbReference>
<dbReference type="PANTHER" id="PTHR13768:SF8">
    <property type="entry name" value="ALPHA-SOLUBLE NSF ATTACHMENT PROTEIN"/>
    <property type="match status" value="1"/>
</dbReference>
<evidence type="ECO:0000313" key="4">
    <source>
        <dbReference type="EMBL" id="CAF9936085.1"/>
    </source>
</evidence>
<reference evidence="4" key="1">
    <citation type="submission" date="2021-03" db="EMBL/GenBank/DDBJ databases">
        <authorList>
            <person name="Tagirdzhanova G."/>
        </authorList>
    </citation>
    <scope>NUCLEOTIDE SEQUENCE</scope>
</reference>
<protein>
    <submittedName>
        <fullName evidence="4">Vesicular-fusion protein S17</fullName>
    </submittedName>
</protein>
<dbReference type="GO" id="GO:0035494">
    <property type="term" value="P:SNARE complex disassembly"/>
    <property type="evidence" value="ECO:0007669"/>
    <property type="project" value="TreeGrafter"/>
</dbReference>
<dbReference type="InterPro" id="IPR000744">
    <property type="entry name" value="NSF_attach"/>
</dbReference>
<dbReference type="Gene3D" id="1.25.40.10">
    <property type="entry name" value="Tetratricopeptide repeat domain"/>
    <property type="match status" value="1"/>
</dbReference>
<comment type="similarity">
    <text evidence="1">Belongs to the SNAP family.</text>
</comment>
<evidence type="ECO:0000313" key="5">
    <source>
        <dbReference type="Proteomes" id="UP000664534"/>
    </source>
</evidence>
<dbReference type="PANTHER" id="PTHR13768">
    <property type="entry name" value="SOLUBLE NSF ATTACHMENT PROTEIN SNAP"/>
    <property type="match status" value="1"/>
</dbReference>
<organism evidence="4 5">
    <name type="scientific">Imshaugia aleurites</name>
    <dbReference type="NCBI Taxonomy" id="172621"/>
    <lineage>
        <taxon>Eukaryota</taxon>
        <taxon>Fungi</taxon>
        <taxon>Dikarya</taxon>
        <taxon>Ascomycota</taxon>
        <taxon>Pezizomycotina</taxon>
        <taxon>Lecanoromycetes</taxon>
        <taxon>OSLEUM clade</taxon>
        <taxon>Lecanoromycetidae</taxon>
        <taxon>Lecanorales</taxon>
        <taxon>Lecanorineae</taxon>
        <taxon>Parmeliaceae</taxon>
        <taxon>Imshaugia</taxon>
    </lineage>
</organism>
<dbReference type="SUPFAM" id="SSF48452">
    <property type="entry name" value="TPR-like"/>
    <property type="match status" value="1"/>
</dbReference>
<dbReference type="OrthoDB" id="9984275at2759"/>
<evidence type="ECO:0000256" key="2">
    <source>
        <dbReference type="ARBA" id="ARBA00022448"/>
    </source>
</evidence>
<dbReference type="Pfam" id="PF14938">
    <property type="entry name" value="SNAP"/>
    <property type="match status" value="1"/>
</dbReference>
<dbReference type="PRINTS" id="PR00448">
    <property type="entry name" value="NSFATTACHMNT"/>
</dbReference>